<accession>A0A0D2PAH8</accession>
<feature type="compositionally biased region" description="Acidic residues" evidence="1">
    <location>
        <begin position="175"/>
        <end position="187"/>
    </location>
</feature>
<evidence type="ECO:0000313" key="3">
    <source>
        <dbReference type="Proteomes" id="UP000054270"/>
    </source>
</evidence>
<feature type="compositionally biased region" description="Polar residues" evidence="1">
    <location>
        <begin position="251"/>
        <end position="269"/>
    </location>
</feature>
<dbReference type="AlphaFoldDB" id="A0A0D2PAH8"/>
<keyword evidence="3" id="KW-1185">Reference proteome</keyword>
<evidence type="ECO:0000313" key="2">
    <source>
        <dbReference type="EMBL" id="KJA27914.1"/>
    </source>
</evidence>
<proteinExistence type="predicted"/>
<name>A0A0D2PAH8_HYPSF</name>
<reference evidence="3" key="1">
    <citation type="submission" date="2014-04" db="EMBL/GenBank/DDBJ databases">
        <title>Evolutionary Origins and Diversification of the Mycorrhizal Mutualists.</title>
        <authorList>
            <consortium name="DOE Joint Genome Institute"/>
            <consortium name="Mycorrhizal Genomics Consortium"/>
            <person name="Kohler A."/>
            <person name="Kuo A."/>
            <person name="Nagy L.G."/>
            <person name="Floudas D."/>
            <person name="Copeland A."/>
            <person name="Barry K.W."/>
            <person name="Cichocki N."/>
            <person name="Veneault-Fourrey C."/>
            <person name="LaButti K."/>
            <person name="Lindquist E.A."/>
            <person name="Lipzen A."/>
            <person name="Lundell T."/>
            <person name="Morin E."/>
            <person name="Murat C."/>
            <person name="Riley R."/>
            <person name="Ohm R."/>
            <person name="Sun H."/>
            <person name="Tunlid A."/>
            <person name="Henrissat B."/>
            <person name="Grigoriev I.V."/>
            <person name="Hibbett D.S."/>
            <person name="Martin F."/>
        </authorList>
    </citation>
    <scope>NUCLEOTIDE SEQUENCE [LARGE SCALE GENOMIC DNA]</scope>
    <source>
        <strain evidence="3">FD-334 SS-4</strain>
    </source>
</reference>
<dbReference type="SUPFAM" id="SSF55658">
    <property type="entry name" value="L9 N-domain-like"/>
    <property type="match status" value="1"/>
</dbReference>
<dbReference type="InterPro" id="IPR009027">
    <property type="entry name" value="Ribosomal_bL9/RNase_H1_N"/>
</dbReference>
<dbReference type="Proteomes" id="UP000054270">
    <property type="component" value="Unassembled WGS sequence"/>
</dbReference>
<sequence length="288" mass="31486">MDRVQVFRAYNNRQSLSPRDKGYSLDDMNDKGAFNNSSLGIVETALLVEPSGWYLGRLYYVVIKGYTVGVFHELAAVHRSVDVFPSAMWHTCKTWKEAIRVWSVACANGTIDILRKDGGNAAVSVAARISTPPRRKIDAAAAHRCESPPPASAASTPLFSTLKKQLPVVVVVTDSDSDYSDSTDSEIESTSPKPIKRNIDDFELPDDENGSPYSRKMYDVVMDARLDAPTTPKRRKSPPPAASGSGHKLTSLASTSHSRAPLQPSSSYRSAAKIKRETTRAAAKSRKL</sequence>
<evidence type="ECO:0000256" key="1">
    <source>
        <dbReference type="SAM" id="MobiDB-lite"/>
    </source>
</evidence>
<gene>
    <name evidence="2" type="ORF">HYPSUDRAFT_198044</name>
</gene>
<organism evidence="2 3">
    <name type="scientific">Hypholoma sublateritium (strain FD-334 SS-4)</name>
    <dbReference type="NCBI Taxonomy" id="945553"/>
    <lineage>
        <taxon>Eukaryota</taxon>
        <taxon>Fungi</taxon>
        <taxon>Dikarya</taxon>
        <taxon>Basidiomycota</taxon>
        <taxon>Agaricomycotina</taxon>
        <taxon>Agaricomycetes</taxon>
        <taxon>Agaricomycetidae</taxon>
        <taxon>Agaricales</taxon>
        <taxon>Agaricineae</taxon>
        <taxon>Strophariaceae</taxon>
        <taxon>Hypholoma</taxon>
    </lineage>
</organism>
<feature type="compositionally biased region" description="Basic and acidic residues" evidence="1">
    <location>
        <begin position="216"/>
        <end position="226"/>
    </location>
</feature>
<dbReference type="EMBL" id="KN817523">
    <property type="protein sequence ID" value="KJA27914.1"/>
    <property type="molecule type" value="Genomic_DNA"/>
</dbReference>
<protein>
    <submittedName>
        <fullName evidence="2">Uncharacterized protein</fullName>
    </submittedName>
</protein>
<feature type="region of interest" description="Disordered" evidence="1">
    <location>
        <begin position="175"/>
        <end position="288"/>
    </location>
</feature>